<dbReference type="PANTHER" id="PTHR45948">
    <property type="entry name" value="DUAL SPECIFICITY PROTEIN PHOSPHATASE DDB_G0269404-RELATED"/>
    <property type="match status" value="1"/>
</dbReference>
<dbReference type="EMBL" id="LGTL01000003">
    <property type="protein sequence ID" value="KPA84225.1"/>
    <property type="molecule type" value="Genomic_DNA"/>
</dbReference>
<dbReference type="AlphaFoldDB" id="A0A0M9G7W1"/>
<dbReference type="SMART" id="SM00195">
    <property type="entry name" value="DSPc"/>
    <property type="match status" value="1"/>
</dbReference>
<dbReference type="CDD" id="cd14498">
    <property type="entry name" value="DSP"/>
    <property type="match status" value="1"/>
</dbReference>
<dbReference type="GO" id="GO:0007165">
    <property type="term" value="P:signal transduction"/>
    <property type="evidence" value="ECO:0007669"/>
    <property type="project" value="TreeGrafter"/>
</dbReference>
<keyword evidence="2" id="KW-0378">Hydrolase</keyword>
<evidence type="ECO:0000256" key="1">
    <source>
        <dbReference type="ARBA" id="ARBA00008601"/>
    </source>
</evidence>
<dbReference type="InterPro" id="IPR020422">
    <property type="entry name" value="TYR_PHOSPHATASE_DUAL_dom"/>
</dbReference>
<dbReference type="Gene3D" id="3.90.190.10">
    <property type="entry name" value="Protein tyrosine phosphatase superfamily"/>
    <property type="match status" value="1"/>
</dbReference>
<keyword evidence="9" id="KW-1185">Reference proteome</keyword>
<reference evidence="8 9" key="1">
    <citation type="submission" date="2015-07" db="EMBL/GenBank/DDBJ databases">
        <title>High-quality genome of monoxenous trypanosomatid Leptomonas pyrrhocoris.</title>
        <authorList>
            <person name="Flegontov P."/>
            <person name="Butenko A."/>
            <person name="Firsov S."/>
            <person name="Vlcek C."/>
            <person name="Logacheva M.D."/>
            <person name="Field M."/>
            <person name="Filatov D."/>
            <person name="Flegontova O."/>
            <person name="Gerasimov E."/>
            <person name="Jackson A.P."/>
            <person name="Kelly S."/>
            <person name="Opperdoes F."/>
            <person name="O'Reilly A."/>
            <person name="Votypka J."/>
            <person name="Yurchenko V."/>
            <person name="Lukes J."/>
        </authorList>
    </citation>
    <scope>NUCLEOTIDE SEQUENCE [LARGE SCALE GENOMIC DNA]</scope>
    <source>
        <strain evidence="8">H10</strain>
    </source>
</reference>
<dbReference type="GeneID" id="26902572"/>
<dbReference type="Pfam" id="PF00782">
    <property type="entry name" value="DSPc"/>
    <property type="match status" value="1"/>
</dbReference>
<dbReference type="PROSITE" id="PS50054">
    <property type="entry name" value="TYR_PHOSPHATASE_DUAL"/>
    <property type="match status" value="1"/>
</dbReference>
<dbReference type="SUPFAM" id="SSF52799">
    <property type="entry name" value="(Phosphotyrosine protein) phosphatases II"/>
    <property type="match status" value="1"/>
</dbReference>
<evidence type="ECO:0000256" key="5">
    <source>
        <dbReference type="ARBA" id="ARBA00048336"/>
    </source>
</evidence>
<evidence type="ECO:0000313" key="8">
    <source>
        <dbReference type="EMBL" id="KPA84226.1"/>
    </source>
</evidence>
<evidence type="ECO:0000259" key="7">
    <source>
        <dbReference type="PROSITE" id="PS50056"/>
    </source>
</evidence>
<dbReference type="OMA" id="QQHRPCA"/>
<dbReference type="PROSITE" id="PS50056">
    <property type="entry name" value="TYR_PHOSPHATASE_2"/>
    <property type="match status" value="1"/>
</dbReference>
<feature type="domain" description="Tyrosine-protein phosphatase" evidence="6">
    <location>
        <begin position="193"/>
        <end position="334"/>
    </location>
</feature>
<dbReference type="InterPro" id="IPR029021">
    <property type="entry name" value="Prot-tyrosine_phosphatase-like"/>
</dbReference>
<comment type="catalytic activity">
    <reaction evidence="4">
        <text>O-phospho-L-seryl-[protein] + H2O = L-seryl-[protein] + phosphate</text>
        <dbReference type="Rhea" id="RHEA:20629"/>
        <dbReference type="Rhea" id="RHEA-COMP:9863"/>
        <dbReference type="Rhea" id="RHEA-COMP:11604"/>
        <dbReference type="ChEBI" id="CHEBI:15377"/>
        <dbReference type="ChEBI" id="CHEBI:29999"/>
        <dbReference type="ChEBI" id="CHEBI:43474"/>
        <dbReference type="ChEBI" id="CHEBI:83421"/>
        <dbReference type="EC" id="3.1.3.16"/>
    </reaction>
</comment>
<dbReference type="RefSeq" id="XP_015662664.1">
    <property type="nucleotide sequence ID" value="XM_015799186.1"/>
</dbReference>
<comment type="caution">
    <text evidence="8">The sequence shown here is derived from an EMBL/GenBank/DDBJ whole genome shotgun (WGS) entry which is preliminary data.</text>
</comment>
<evidence type="ECO:0000259" key="6">
    <source>
        <dbReference type="PROSITE" id="PS50054"/>
    </source>
</evidence>
<dbReference type="PANTHER" id="PTHR45948:SF2">
    <property type="entry name" value="DUAL SPECIFICITY PROTEIN PHOSPHATASE"/>
    <property type="match status" value="1"/>
</dbReference>
<dbReference type="InterPro" id="IPR000340">
    <property type="entry name" value="Dual-sp_phosphatase_cat-dom"/>
</dbReference>
<dbReference type="InterPro" id="IPR000387">
    <property type="entry name" value="Tyr_Pase_dom"/>
</dbReference>
<keyword evidence="3" id="KW-0904">Protein phosphatase</keyword>
<protein>
    <submittedName>
        <fullName evidence="8">Putative dual specificity protein phosphatase</fullName>
    </submittedName>
</protein>
<feature type="domain" description="Tyrosine specific protein phosphatases" evidence="7">
    <location>
        <begin position="254"/>
        <end position="312"/>
    </location>
</feature>
<name>A0A0M9G7W1_LEPPY</name>
<dbReference type="GO" id="GO:0005829">
    <property type="term" value="C:cytosol"/>
    <property type="evidence" value="ECO:0007669"/>
    <property type="project" value="TreeGrafter"/>
</dbReference>
<dbReference type="Proteomes" id="UP000037923">
    <property type="component" value="Unassembled WGS sequence"/>
</dbReference>
<proteinExistence type="inferred from homology"/>
<dbReference type="VEuPathDB" id="TriTrypDB:LpyrH10_03_4280"/>
<sequence length="360" mass="39242">MSQPKAACVSRCGLTYRPKADVAVVDVNTFFRILRFISANPQLATLTVATEQTSIAESTQQGLAPSSATEVTPASLTTAKPSLMGTSAAVGNRIRIPAVLHEPLENYRRMATTSPIDQNGLAMARQRVQSLLEELCNELKDADATTALCSDVFAHTEDDMVESDSTTFMHSTTTTTFGPKQNVAKTNVSNSNEMQQIVPGLWCGSWHQASNLALLEHYGITHVCCCIDTKPFFPTNFMYFQIPAADTPTYRMQPHFAQAFEFIENALVRSHGNVLVHCGAGISRAPTIVASYLMKKLHISSTAAIQLVQHHRYAASPNVGFREQLHLYGKSLQVDEVSASERGKLTNEGFMQAAAAVNSK</sequence>
<dbReference type="EMBL" id="LGTL01000003">
    <property type="protein sequence ID" value="KPA84226.1"/>
    <property type="molecule type" value="Genomic_DNA"/>
</dbReference>
<dbReference type="RefSeq" id="XP_015662665.1">
    <property type="nucleotide sequence ID" value="XM_015799187.1"/>
</dbReference>
<dbReference type="OrthoDB" id="10252009at2759"/>
<accession>A0A0M9G7W1</accession>
<dbReference type="GO" id="GO:0004725">
    <property type="term" value="F:protein tyrosine phosphatase activity"/>
    <property type="evidence" value="ECO:0007669"/>
    <property type="project" value="TreeGrafter"/>
</dbReference>
<organism evidence="8 9">
    <name type="scientific">Leptomonas pyrrhocoris</name>
    <name type="common">Firebug parasite</name>
    <dbReference type="NCBI Taxonomy" id="157538"/>
    <lineage>
        <taxon>Eukaryota</taxon>
        <taxon>Discoba</taxon>
        <taxon>Euglenozoa</taxon>
        <taxon>Kinetoplastea</taxon>
        <taxon>Metakinetoplastina</taxon>
        <taxon>Trypanosomatida</taxon>
        <taxon>Trypanosomatidae</taxon>
        <taxon>Leishmaniinae</taxon>
        <taxon>Leptomonas</taxon>
    </lineage>
</organism>
<evidence type="ECO:0000256" key="4">
    <source>
        <dbReference type="ARBA" id="ARBA00047761"/>
    </source>
</evidence>
<gene>
    <name evidence="8" type="ORF">ABB37_02277</name>
</gene>
<evidence type="ECO:0000256" key="3">
    <source>
        <dbReference type="ARBA" id="ARBA00022912"/>
    </source>
</evidence>
<comment type="catalytic activity">
    <reaction evidence="5">
        <text>O-phospho-L-threonyl-[protein] + H2O = L-threonyl-[protein] + phosphate</text>
        <dbReference type="Rhea" id="RHEA:47004"/>
        <dbReference type="Rhea" id="RHEA-COMP:11060"/>
        <dbReference type="Rhea" id="RHEA-COMP:11605"/>
        <dbReference type="ChEBI" id="CHEBI:15377"/>
        <dbReference type="ChEBI" id="CHEBI:30013"/>
        <dbReference type="ChEBI" id="CHEBI:43474"/>
        <dbReference type="ChEBI" id="CHEBI:61977"/>
        <dbReference type="EC" id="3.1.3.16"/>
    </reaction>
</comment>
<evidence type="ECO:0000256" key="2">
    <source>
        <dbReference type="ARBA" id="ARBA00022801"/>
    </source>
</evidence>
<evidence type="ECO:0000313" key="9">
    <source>
        <dbReference type="Proteomes" id="UP000037923"/>
    </source>
</evidence>
<comment type="similarity">
    <text evidence="1">Belongs to the protein-tyrosine phosphatase family. Non-receptor class dual specificity subfamily.</text>
</comment>
<dbReference type="GO" id="GO:0004722">
    <property type="term" value="F:protein serine/threonine phosphatase activity"/>
    <property type="evidence" value="ECO:0007669"/>
    <property type="project" value="UniProtKB-EC"/>
</dbReference>